<accession>A0AAU7KCQ4</accession>
<evidence type="ECO:0000313" key="2">
    <source>
        <dbReference type="EMBL" id="XBO69461.1"/>
    </source>
</evidence>
<gene>
    <name evidence="2" type="ORF">NFG58_12575</name>
</gene>
<sequence>MQKVLLTYSEAAEMLGVSHWTVRRWASQGALRTVSSGKGRKVTLGSIHRLADLDAGAPEYDAHSAPGVQKMEKTACHTEGRGHRTGGPHTKNAAKELDALLAQRT</sequence>
<proteinExistence type="predicted"/>
<dbReference type="GO" id="GO:0003677">
    <property type="term" value="F:DNA binding"/>
    <property type="evidence" value="ECO:0007669"/>
    <property type="project" value="InterPro"/>
</dbReference>
<feature type="domain" description="Helix-turn-helix" evidence="1">
    <location>
        <begin position="5"/>
        <end position="42"/>
    </location>
</feature>
<dbReference type="SUPFAM" id="SSF46955">
    <property type="entry name" value="Putative DNA-binding domain"/>
    <property type="match status" value="1"/>
</dbReference>
<organism evidence="2">
    <name type="scientific">Halomonas sp. RT37</name>
    <dbReference type="NCBI Taxonomy" id="2950872"/>
    <lineage>
        <taxon>Bacteria</taxon>
        <taxon>Pseudomonadati</taxon>
        <taxon>Pseudomonadota</taxon>
        <taxon>Gammaproteobacteria</taxon>
        <taxon>Oceanospirillales</taxon>
        <taxon>Halomonadaceae</taxon>
        <taxon>Halomonas</taxon>
    </lineage>
</organism>
<dbReference type="Pfam" id="PF12728">
    <property type="entry name" value="HTH_17"/>
    <property type="match status" value="1"/>
</dbReference>
<dbReference type="NCBIfam" id="TIGR01764">
    <property type="entry name" value="excise"/>
    <property type="match status" value="1"/>
</dbReference>
<dbReference type="AlphaFoldDB" id="A0AAU7KCQ4"/>
<evidence type="ECO:0000259" key="1">
    <source>
        <dbReference type="Pfam" id="PF12728"/>
    </source>
</evidence>
<reference evidence="2" key="1">
    <citation type="submission" date="2022-06" db="EMBL/GenBank/DDBJ databases">
        <title>A novel DMS-producing enzyme.</title>
        <authorList>
            <person name="Zhang Y."/>
        </authorList>
    </citation>
    <scope>NUCLEOTIDE SEQUENCE</scope>
    <source>
        <strain evidence="2">RT37</strain>
    </source>
</reference>
<name>A0AAU7KCQ4_9GAMM</name>
<dbReference type="InterPro" id="IPR009061">
    <property type="entry name" value="DNA-bd_dom_put_sf"/>
</dbReference>
<dbReference type="RefSeq" id="WP_348826618.1">
    <property type="nucleotide sequence ID" value="NZ_CP098827.1"/>
</dbReference>
<dbReference type="Gene3D" id="1.10.1660.10">
    <property type="match status" value="1"/>
</dbReference>
<protein>
    <submittedName>
        <fullName evidence="2">Helix-turn-helix domain-containing protein</fullName>
    </submittedName>
</protein>
<dbReference type="InterPro" id="IPR041657">
    <property type="entry name" value="HTH_17"/>
</dbReference>
<dbReference type="InterPro" id="IPR010093">
    <property type="entry name" value="SinI_DNA-bd"/>
</dbReference>
<dbReference type="EMBL" id="CP098827">
    <property type="protein sequence ID" value="XBO69461.1"/>
    <property type="molecule type" value="Genomic_DNA"/>
</dbReference>